<evidence type="ECO:0000313" key="2">
    <source>
        <dbReference type="EMBL" id="MDQ2069676.1"/>
    </source>
</evidence>
<sequence length="115" mass="12338">MNIRDLKTLATAGAVTLFLAAGTALASDARQDRPSGDAVAAFATDNGKITITGSRISRDVNRLSVRGRVGAGSSGLRVYTREDIYRTGAMDLDDALWRLDPRLSTTRVQMQPSEP</sequence>
<dbReference type="RefSeq" id="WP_306728176.1">
    <property type="nucleotide sequence ID" value="NZ_JAVDDT010000004.1"/>
</dbReference>
<proteinExistence type="predicted"/>
<feature type="chain" id="PRO_5045645684" evidence="1">
    <location>
        <begin position="27"/>
        <end position="115"/>
    </location>
</feature>
<keyword evidence="1" id="KW-0732">Signal</keyword>
<accession>A0ABU0W6P4</accession>
<comment type="caution">
    <text evidence="2">The sequence shown here is derived from an EMBL/GenBank/DDBJ whole genome shotgun (WGS) entry which is preliminary data.</text>
</comment>
<evidence type="ECO:0000256" key="1">
    <source>
        <dbReference type="SAM" id="SignalP"/>
    </source>
</evidence>
<keyword evidence="3" id="KW-1185">Reference proteome</keyword>
<dbReference type="EMBL" id="JAVDDT010000004">
    <property type="protein sequence ID" value="MDQ2069676.1"/>
    <property type="molecule type" value="Genomic_DNA"/>
</dbReference>
<dbReference type="Proteomes" id="UP001239019">
    <property type="component" value="Unassembled WGS sequence"/>
</dbReference>
<organism evidence="2 3">
    <name type="scientific">Natronospira bacteriovora</name>
    <dbReference type="NCBI Taxonomy" id="3069753"/>
    <lineage>
        <taxon>Bacteria</taxon>
        <taxon>Pseudomonadati</taxon>
        <taxon>Pseudomonadota</taxon>
        <taxon>Gammaproteobacteria</taxon>
        <taxon>Natronospirales</taxon>
        <taxon>Natronospiraceae</taxon>
        <taxon>Natronospira</taxon>
    </lineage>
</organism>
<reference evidence="2 3" key="1">
    <citation type="submission" date="2023-08" db="EMBL/GenBank/DDBJ databases">
        <title>Whole-genome sequencing of halo(alkali)philic microorganisms from hypersaline lakes.</title>
        <authorList>
            <person name="Sorokin D.Y."/>
            <person name="Abbas B."/>
            <person name="Merkel A.Y."/>
        </authorList>
    </citation>
    <scope>NUCLEOTIDE SEQUENCE [LARGE SCALE GENOMIC DNA]</scope>
    <source>
        <strain evidence="2 3">AB-CW4</strain>
    </source>
</reference>
<feature type="signal peptide" evidence="1">
    <location>
        <begin position="1"/>
        <end position="26"/>
    </location>
</feature>
<protein>
    <submittedName>
        <fullName evidence="2">Uncharacterized protein</fullName>
    </submittedName>
</protein>
<name>A0ABU0W6P4_9GAMM</name>
<evidence type="ECO:0000313" key="3">
    <source>
        <dbReference type="Proteomes" id="UP001239019"/>
    </source>
</evidence>
<gene>
    <name evidence="2" type="ORF">RBH19_07315</name>
</gene>